<comment type="cofactor">
    <cofactor evidence="1 10 12">
        <name>FMN</name>
        <dbReference type="ChEBI" id="CHEBI:58210"/>
    </cofactor>
</comment>
<dbReference type="Pfam" id="PF01207">
    <property type="entry name" value="Dus"/>
    <property type="match status" value="1"/>
</dbReference>
<keyword evidence="2 10" id="KW-0285">Flavoprotein</keyword>
<evidence type="ECO:0000256" key="2">
    <source>
        <dbReference type="ARBA" id="ARBA00022630"/>
    </source>
</evidence>
<dbReference type="InterPro" id="IPR018517">
    <property type="entry name" value="tRNA_hU_synthase_CS"/>
</dbReference>
<dbReference type="EMBL" id="QGMK01000265">
    <property type="protein sequence ID" value="TVY82863.1"/>
    <property type="molecule type" value="Genomic_DNA"/>
</dbReference>
<evidence type="ECO:0000256" key="8">
    <source>
        <dbReference type="ARBA" id="ARBA00048342"/>
    </source>
</evidence>
<dbReference type="PANTHER" id="PTHR11082:SF31">
    <property type="entry name" value="TRNA-DIHYDROURIDINE(20A_20B) SYNTHASE [NAD(P)+]-LIKE"/>
    <property type="match status" value="1"/>
</dbReference>
<feature type="binding site" evidence="12">
    <location>
        <begin position="250"/>
        <end position="251"/>
    </location>
    <ligand>
        <name>FMN</name>
        <dbReference type="ChEBI" id="CHEBI:58210"/>
    </ligand>
</feature>
<comment type="similarity">
    <text evidence="10">Belongs to the dus family.</text>
</comment>
<evidence type="ECO:0000256" key="10">
    <source>
        <dbReference type="PIRNR" id="PIRNR006621"/>
    </source>
</evidence>
<evidence type="ECO:0000256" key="1">
    <source>
        <dbReference type="ARBA" id="ARBA00001917"/>
    </source>
</evidence>
<evidence type="ECO:0000256" key="9">
    <source>
        <dbReference type="ARBA" id="ARBA00049447"/>
    </source>
</evidence>
<evidence type="ECO:0000256" key="11">
    <source>
        <dbReference type="PIRSR" id="PIRSR006621-1"/>
    </source>
</evidence>
<dbReference type="InterPro" id="IPR035587">
    <property type="entry name" value="DUS-like_FMN-bd"/>
</dbReference>
<dbReference type="Proteomes" id="UP000469558">
    <property type="component" value="Unassembled WGS sequence"/>
</dbReference>
<comment type="catalytic activity">
    <reaction evidence="9">
        <text>a 5,6-dihydrouridine in mRNA + NADP(+) = a uridine in mRNA + NADPH + H(+)</text>
        <dbReference type="Rhea" id="RHEA:69855"/>
        <dbReference type="Rhea" id="RHEA-COMP:14658"/>
        <dbReference type="Rhea" id="RHEA-COMP:17789"/>
        <dbReference type="ChEBI" id="CHEBI:15378"/>
        <dbReference type="ChEBI" id="CHEBI:57783"/>
        <dbReference type="ChEBI" id="CHEBI:58349"/>
        <dbReference type="ChEBI" id="CHEBI:65315"/>
        <dbReference type="ChEBI" id="CHEBI:74443"/>
    </reaction>
    <physiologicalReaction direction="right-to-left" evidence="9">
        <dbReference type="Rhea" id="RHEA:69857"/>
    </physiologicalReaction>
</comment>
<dbReference type="PIRSF" id="PIRSF006621">
    <property type="entry name" value="Dus"/>
    <property type="match status" value="1"/>
</dbReference>
<keyword evidence="5 10" id="KW-0819">tRNA processing</keyword>
<evidence type="ECO:0000313" key="14">
    <source>
        <dbReference type="EMBL" id="TVY82863.1"/>
    </source>
</evidence>
<evidence type="ECO:0000256" key="3">
    <source>
        <dbReference type="ARBA" id="ARBA00022643"/>
    </source>
</evidence>
<dbReference type="AlphaFoldDB" id="A0A8T9CJF7"/>
<dbReference type="Gene3D" id="3.20.20.70">
    <property type="entry name" value="Aldolase class I"/>
    <property type="match status" value="1"/>
</dbReference>
<feature type="domain" description="DUS-like FMN-binding" evidence="13">
    <location>
        <begin position="45"/>
        <end position="305"/>
    </location>
</feature>
<evidence type="ECO:0000256" key="5">
    <source>
        <dbReference type="ARBA" id="ARBA00022694"/>
    </source>
</evidence>
<feature type="binding site" evidence="12">
    <location>
        <position position="92"/>
    </location>
    <ligand>
        <name>FMN</name>
        <dbReference type="ChEBI" id="CHEBI:58210"/>
    </ligand>
</feature>
<accession>A0A8T9CJF7</accession>
<dbReference type="GO" id="GO:0017150">
    <property type="term" value="F:tRNA dihydrouridine synthase activity"/>
    <property type="evidence" value="ECO:0007669"/>
    <property type="project" value="InterPro"/>
</dbReference>
<dbReference type="PANTHER" id="PTHR11082">
    <property type="entry name" value="TRNA-DIHYDROURIDINE SYNTHASE"/>
    <property type="match status" value="1"/>
</dbReference>
<evidence type="ECO:0000259" key="13">
    <source>
        <dbReference type="Pfam" id="PF01207"/>
    </source>
</evidence>
<keyword evidence="6 10" id="KW-0560">Oxidoreductase</keyword>
<keyword evidence="15" id="KW-1185">Reference proteome</keyword>
<organism evidence="14 15">
    <name type="scientific">Lachnellula suecica</name>
    <dbReference type="NCBI Taxonomy" id="602035"/>
    <lineage>
        <taxon>Eukaryota</taxon>
        <taxon>Fungi</taxon>
        <taxon>Dikarya</taxon>
        <taxon>Ascomycota</taxon>
        <taxon>Pezizomycotina</taxon>
        <taxon>Leotiomycetes</taxon>
        <taxon>Helotiales</taxon>
        <taxon>Lachnaceae</taxon>
        <taxon>Lachnellula</taxon>
    </lineage>
</organism>
<comment type="function">
    <text evidence="7">Catalyzes the synthesis of dihydrouridine, a modified base found in the D-loop of most tRNAs. Specifically modifies U47 in cytoplasmic tRNAs. Catalyzes the synthesis of dihydrouridine in some mRNAs, thereby affecting their translation.</text>
</comment>
<reference evidence="14 15" key="1">
    <citation type="submission" date="2018-05" db="EMBL/GenBank/DDBJ databases">
        <title>Genome sequencing and assembly of the regulated plant pathogen Lachnellula willkommii and related sister species for the development of diagnostic species identification markers.</title>
        <authorList>
            <person name="Giroux E."/>
            <person name="Bilodeau G."/>
        </authorList>
    </citation>
    <scope>NUCLEOTIDE SEQUENCE [LARGE SCALE GENOMIC DNA]</scope>
    <source>
        <strain evidence="14 15">CBS 268.59</strain>
    </source>
</reference>
<evidence type="ECO:0000256" key="7">
    <source>
        <dbReference type="ARBA" id="ARBA00045934"/>
    </source>
</evidence>
<evidence type="ECO:0000256" key="6">
    <source>
        <dbReference type="ARBA" id="ARBA00023002"/>
    </source>
</evidence>
<protein>
    <recommendedName>
        <fullName evidence="10">tRNA-dihydrouridine synthase</fullName>
        <ecNumber evidence="10">1.3.1.-</ecNumber>
    </recommendedName>
</protein>
<feature type="binding site" evidence="12">
    <location>
        <position position="195"/>
    </location>
    <ligand>
        <name>FMN</name>
        <dbReference type="ChEBI" id="CHEBI:58210"/>
    </ligand>
</feature>
<dbReference type="EC" id="1.3.1.-" evidence="10"/>
<evidence type="ECO:0000256" key="4">
    <source>
        <dbReference type="ARBA" id="ARBA00022664"/>
    </source>
</evidence>
<dbReference type="InterPro" id="IPR013785">
    <property type="entry name" value="Aldolase_TIM"/>
</dbReference>
<dbReference type="SUPFAM" id="SSF51395">
    <property type="entry name" value="FMN-linked oxidoreductases"/>
    <property type="match status" value="1"/>
</dbReference>
<feature type="active site" description="Proton donor" evidence="11">
    <location>
        <position position="121"/>
    </location>
</feature>
<dbReference type="GO" id="GO:0050660">
    <property type="term" value="F:flavin adenine dinucleotide binding"/>
    <property type="evidence" value="ECO:0007669"/>
    <property type="project" value="InterPro"/>
</dbReference>
<evidence type="ECO:0000313" key="15">
    <source>
        <dbReference type="Proteomes" id="UP000469558"/>
    </source>
</evidence>
<keyword evidence="4" id="KW-0507">mRNA processing</keyword>
<keyword evidence="3 10" id="KW-0288">FMN</keyword>
<dbReference type="PROSITE" id="PS01136">
    <property type="entry name" value="UPF0034"/>
    <property type="match status" value="1"/>
</dbReference>
<dbReference type="GO" id="GO:0006397">
    <property type="term" value="P:mRNA processing"/>
    <property type="evidence" value="ECO:0007669"/>
    <property type="project" value="UniProtKB-KW"/>
</dbReference>
<comment type="catalytic activity">
    <reaction evidence="8">
        <text>a 5,6-dihydrouridine in mRNA + NAD(+) = a uridine in mRNA + NADH + H(+)</text>
        <dbReference type="Rhea" id="RHEA:69851"/>
        <dbReference type="Rhea" id="RHEA-COMP:14658"/>
        <dbReference type="Rhea" id="RHEA-COMP:17789"/>
        <dbReference type="ChEBI" id="CHEBI:15378"/>
        <dbReference type="ChEBI" id="CHEBI:57540"/>
        <dbReference type="ChEBI" id="CHEBI:57945"/>
        <dbReference type="ChEBI" id="CHEBI:65315"/>
        <dbReference type="ChEBI" id="CHEBI:74443"/>
    </reaction>
    <physiologicalReaction direction="right-to-left" evidence="8">
        <dbReference type="Rhea" id="RHEA:69853"/>
    </physiologicalReaction>
</comment>
<gene>
    <name evidence="14" type="primary">dus4</name>
    <name evidence="14" type="ORF">LSUE1_G004157</name>
</gene>
<comment type="caution">
    <text evidence="14">The sequence shown here is derived from an EMBL/GenBank/DDBJ whole genome shotgun (WGS) entry which is preliminary data.</text>
</comment>
<dbReference type="CDD" id="cd02801">
    <property type="entry name" value="DUS_like_FMN"/>
    <property type="match status" value="1"/>
</dbReference>
<sequence length="345" mass="38053">MPVLVDEGDGETPLQLPASLDVNPLKLFDIAKSERRPLYTAAPMLAFRETVAQYGTDLTWTPMILAKEFNRSLFARDSDFTISPAAPPTIVQFGCNSPHELSRATEFLAPYVNGVDINCGCPQSWACAETLGAALMHKRELVASMVKAAKSALVSLGHQDTKTVSVKIRIHKDLRETMDFIKTVEAAGVDFITIHGRMRSTPSSQPVNLEAIRLLTEQTTVPTLSNGDVFTLEDAKEHVRATGVDGLMSARGILQNPALFSEGRENGCGWDVVEAFMNNVIRAPIPFRLVMHHLTEMTGSDHSQQGKTLLTKEERHKLLDCGGMVEVIDFLDEVREGSLRRDHSR</sequence>
<evidence type="ECO:0000256" key="12">
    <source>
        <dbReference type="PIRSR" id="PIRSR006621-2"/>
    </source>
</evidence>
<name>A0A8T9CJF7_9HELO</name>
<dbReference type="InterPro" id="IPR001269">
    <property type="entry name" value="DUS_fam"/>
</dbReference>
<dbReference type="OrthoDB" id="9977870at2759"/>
<keyword evidence="12" id="KW-0547">Nucleotide-binding</keyword>
<proteinExistence type="inferred from homology"/>